<evidence type="ECO:0000313" key="2">
    <source>
        <dbReference type="Proteomes" id="UP001234178"/>
    </source>
</evidence>
<dbReference type="EMBL" id="JAOYFB010000037">
    <property type="protein sequence ID" value="KAK4024437.1"/>
    <property type="molecule type" value="Genomic_DNA"/>
</dbReference>
<keyword evidence="2" id="KW-1185">Reference proteome</keyword>
<name>A0ABR0AH34_9CRUS</name>
<accession>A0ABR0AH34</accession>
<proteinExistence type="predicted"/>
<comment type="caution">
    <text evidence="1">The sequence shown here is derived from an EMBL/GenBank/DDBJ whole genome shotgun (WGS) entry which is preliminary data.</text>
</comment>
<sequence length="84" mass="9703">MSDLCGRRPKEGPINRLELINSPAPAHTPLLRHQGYCLDVVKPSFLAGRSQSVMYYICAHKYSNDSSLHNYIELMIYVTFKIWF</sequence>
<organism evidence="1 2">
    <name type="scientific">Daphnia magna</name>
    <dbReference type="NCBI Taxonomy" id="35525"/>
    <lineage>
        <taxon>Eukaryota</taxon>
        <taxon>Metazoa</taxon>
        <taxon>Ecdysozoa</taxon>
        <taxon>Arthropoda</taxon>
        <taxon>Crustacea</taxon>
        <taxon>Branchiopoda</taxon>
        <taxon>Diplostraca</taxon>
        <taxon>Cladocera</taxon>
        <taxon>Anomopoda</taxon>
        <taxon>Daphniidae</taxon>
        <taxon>Daphnia</taxon>
    </lineage>
</organism>
<evidence type="ECO:0000313" key="1">
    <source>
        <dbReference type="EMBL" id="KAK4024437.1"/>
    </source>
</evidence>
<dbReference type="Proteomes" id="UP001234178">
    <property type="component" value="Unassembled WGS sequence"/>
</dbReference>
<gene>
    <name evidence="1" type="ORF">OUZ56_009859</name>
</gene>
<protein>
    <submittedName>
        <fullName evidence="1">Uncharacterized protein</fullName>
    </submittedName>
</protein>
<reference evidence="1 2" key="1">
    <citation type="journal article" date="2023" name="Nucleic Acids Res.">
        <title>The hologenome of Daphnia magna reveals possible DNA methylation and microbiome-mediated evolution of the host genome.</title>
        <authorList>
            <person name="Chaturvedi A."/>
            <person name="Li X."/>
            <person name="Dhandapani V."/>
            <person name="Marshall H."/>
            <person name="Kissane S."/>
            <person name="Cuenca-Cambronero M."/>
            <person name="Asole G."/>
            <person name="Calvet F."/>
            <person name="Ruiz-Romero M."/>
            <person name="Marangio P."/>
            <person name="Guigo R."/>
            <person name="Rago D."/>
            <person name="Mirbahai L."/>
            <person name="Eastwood N."/>
            <person name="Colbourne J.K."/>
            <person name="Zhou J."/>
            <person name="Mallon E."/>
            <person name="Orsini L."/>
        </authorList>
    </citation>
    <scope>NUCLEOTIDE SEQUENCE [LARGE SCALE GENOMIC DNA]</scope>
    <source>
        <strain evidence="1">LRV0_1</strain>
    </source>
</reference>